<evidence type="ECO:0000313" key="2">
    <source>
        <dbReference type="Proteomes" id="UP000185568"/>
    </source>
</evidence>
<sequence>MDSNQTNKINRVSLKAMTIHSLQIMIDQFKELSPNNDFQILLLTPFGFIAGDLEALASTEEMLSPNENSNFNFDVSAVVTTRNEFVNKMKDENPAVEVIDNGAALNFKNVRVFKDQLCEPILNMNQMLVFADQIISFSIVPRDFDQQEL</sequence>
<proteinExistence type="predicted"/>
<keyword evidence="2" id="KW-1185">Reference proteome</keyword>
<name>A0A1Q8Q2N9_9BACI</name>
<dbReference type="STRING" id="1714264.BTO30_14150"/>
<dbReference type="EMBL" id="MSDU01000038">
    <property type="protein sequence ID" value="OLN21619.1"/>
    <property type="molecule type" value="Genomic_DNA"/>
</dbReference>
<gene>
    <name evidence="1" type="ORF">BTO30_14150</name>
</gene>
<accession>A0A1Q8Q2N9</accession>
<evidence type="ECO:0000313" key="1">
    <source>
        <dbReference type="EMBL" id="OLN21619.1"/>
    </source>
</evidence>
<comment type="caution">
    <text evidence="1">The sequence shown here is derived from an EMBL/GenBank/DDBJ whole genome shotgun (WGS) entry which is preliminary data.</text>
</comment>
<dbReference type="RefSeq" id="WP_075399364.1">
    <property type="nucleotide sequence ID" value="NZ_MSDU01000038.1"/>
</dbReference>
<organism evidence="1 2">
    <name type="scientific">Domibacillus antri</name>
    <dbReference type="NCBI Taxonomy" id="1714264"/>
    <lineage>
        <taxon>Bacteria</taxon>
        <taxon>Bacillati</taxon>
        <taxon>Bacillota</taxon>
        <taxon>Bacilli</taxon>
        <taxon>Bacillales</taxon>
        <taxon>Bacillaceae</taxon>
        <taxon>Domibacillus</taxon>
    </lineage>
</organism>
<reference evidence="1 2" key="1">
    <citation type="submission" date="2016-12" db="EMBL/GenBank/DDBJ databases">
        <title>Domibacillus antri genome sequencing.</title>
        <authorList>
            <person name="Verma A."/>
            <person name="Krishnamurthi S."/>
        </authorList>
    </citation>
    <scope>NUCLEOTIDE SEQUENCE [LARGE SCALE GENOMIC DNA]</scope>
    <source>
        <strain evidence="1 2">XD80</strain>
    </source>
</reference>
<protein>
    <submittedName>
        <fullName evidence="1">Uncharacterized protein</fullName>
    </submittedName>
</protein>
<dbReference type="OrthoDB" id="9864673at2"/>
<dbReference type="Proteomes" id="UP000185568">
    <property type="component" value="Unassembled WGS sequence"/>
</dbReference>
<dbReference type="AlphaFoldDB" id="A0A1Q8Q2N9"/>